<evidence type="ECO:0000256" key="6">
    <source>
        <dbReference type="ARBA" id="ARBA00023049"/>
    </source>
</evidence>
<comment type="caution">
    <text evidence="7">Lacks conserved residue(s) required for the propagation of feature annotation.</text>
</comment>
<dbReference type="Proteomes" id="UP000484885">
    <property type="component" value="Unassembled WGS sequence"/>
</dbReference>
<dbReference type="InterPro" id="IPR000834">
    <property type="entry name" value="Peptidase_M14"/>
</dbReference>
<evidence type="ECO:0000259" key="9">
    <source>
        <dbReference type="PROSITE" id="PS52035"/>
    </source>
</evidence>
<dbReference type="GO" id="GO:0005615">
    <property type="term" value="C:extracellular space"/>
    <property type="evidence" value="ECO:0007669"/>
    <property type="project" value="TreeGrafter"/>
</dbReference>
<evidence type="ECO:0000256" key="4">
    <source>
        <dbReference type="ARBA" id="ARBA00022801"/>
    </source>
</evidence>
<evidence type="ECO:0000256" key="1">
    <source>
        <dbReference type="ARBA" id="ARBA00001947"/>
    </source>
</evidence>
<feature type="chain" id="PRO_5032403513" evidence="8">
    <location>
        <begin position="17"/>
        <end position="962"/>
    </location>
</feature>
<evidence type="ECO:0000313" key="10">
    <source>
        <dbReference type="EMBL" id="NDY96545.1"/>
    </source>
</evidence>
<dbReference type="Gene3D" id="3.40.50.880">
    <property type="match status" value="1"/>
</dbReference>
<keyword evidence="11" id="KW-1185">Reference proteome</keyword>
<dbReference type="EMBL" id="JAAGSC010000043">
    <property type="protein sequence ID" value="NDY96545.1"/>
    <property type="molecule type" value="Genomic_DNA"/>
</dbReference>
<accession>A0A845V9F2</accession>
<gene>
    <name evidence="10" type="ORF">G3I74_12465</name>
</gene>
<evidence type="ECO:0000256" key="3">
    <source>
        <dbReference type="ARBA" id="ARBA00022670"/>
    </source>
</evidence>
<comment type="cofactor">
    <cofactor evidence="1">
        <name>Zn(2+)</name>
        <dbReference type="ChEBI" id="CHEBI:29105"/>
    </cofactor>
</comment>
<organism evidence="10 11">
    <name type="scientific">Wenzhouxiangella limi</name>
    <dbReference type="NCBI Taxonomy" id="2707351"/>
    <lineage>
        <taxon>Bacteria</taxon>
        <taxon>Pseudomonadati</taxon>
        <taxon>Pseudomonadota</taxon>
        <taxon>Gammaproteobacteria</taxon>
        <taxon>Chromatiales</taxon>
        <taxon>Wenzhouxiangellaceae</taxon>
        <taxon>Wenzhouxiangella</taxon>
    </lineage>
</organism>
<dbReference type="PROSITE" id="PS52035">
    <property type="entry name" value="PEPTIDASE_M14"/>
    <property type="match status" value="1"/>
</dbReference>
<reference evidence="10 11" key="1">
    <citation type="submission" date="2020-02" db="EMBL/GenBank/DDBJ databases">
        <authorList>
            <person name="Zhang X.-Y."/>
        </authorList>
    </citation>
    <scope>NUCLEOTIDE SEQUENCE [LARGE SCALE GENOMIC DNA]</scope>
    <source>
        <strain evidence="10 11">C33</strain>
    </source>
</reference>
<dbReference type="Pfam" id="PF00246">
    <property type="entry name" value="Peptidase_M14"/>
    <property type="match status" value="1"/>
</dbReference>
<dbReference type="InterPro" id="IPR029062">
    <property type="entry name" value="Class_I_gatase-like"/>
</dbReference>
<protein>
    <submittedName>
        <fullName evidence="10">Peptidase</fullName>
    </submittedName>
</protein>
<keyword evidence="3" id="KW-0645">Protease</keyword>
<dbReference type="PANTHER" id="PTHR11705">
    <property type="entry name" value="PROTEASE FAMILY M14 CARBOXYPEPTIDASE A,B"/>
    <property type="match status" value="1"/>
</dbReference>
<dbReference type="PANTHER" id="PTHR11705:SF143">
    <property type="entry name" value="SLL0236 PROTEIN"/>
    <property type="match status" value="1"/>
</dbReference>
<keyword evidence="5" id="KW-0862">Zinc</keyword>
<keyword evidence="8" id="KW-0732">Signal</keyword>
<dbReference type="SUPFAM" id="SSF53187">
    <property type="entry name" value="Zn-dependent exopeptidases"/>
    <property type="match status" value="1"/>
</dbReference>
<dbReference type="RefSeq" id="WP_164211937.1">
    <property type="nucleotide sequence ID" value="NZ_JAAGSC010000043.1"/>
</dbReference>
<sequence length="962" mass="106553">MIRFLLLSLLPLAVVAQTPYEPVAEAELPGLNYEPSIYPQEADHDPAIPGPAERLGFPVGQRTATSAQIEAYARRLAEASERVELVEYGRSFEGRPLVYLVISSPGNLARTEAIQDGMARLADPRGLESSERERLISDLPAVAWLGYSIHGNESSGSDSAVAVMYHLAADRSDATEALLDELVVIVDPNMNPDGRERFMNALDQHRGLHPDVDDQSLLHTGYWPYGRGNHYLFDLNRDWIYARLPETRGRIPHVLRWRPLLFVDAHEMGAQDTYMFSPAREPHNPHLPPYRRSMGQVFADGKARAFDRFAYPYYTGEWHEDFYPGYTDAWASLRGALGVLYEQARLAEDGVQRDTHLISYRQSVHHQVMASLADLETLQRERASMFGQFVSDRTRVVSPRGPYGNRSFVILPSENRGRMNDLLDLLAVQQFEVHRLTREVRVARASDQLGRELSGQTLPEGSLVLRNRQPDGRLLAAMFEFDPQMSTSALTTERERVLREGRSTIYDTTGWNISMMFGLEALTVPQHLEAHLERVDPAAERSTPATPDADNALALVASGADDRANALAGRLLQRGLAVRAARTASELDGIELPIGSIAVTRNDNRDRADWVGEVTAVAADLGLEVQAVGHGRAPGELADLGGREWRVLEQPRVALLARGSNNMLDFGAVWYLLDHRLGLRHSHLDEDRAAVMDLRRYNVIYLPERWTWGGGGPPSPALIERLDDWVRAGGTLIASGNAARALTAGDEPMVRVRTLEQVIGEDLEPYQDGLYREWLADHQPLPEQVWGHAAQTQPMPWADTPALPAAEERERRDQWLRQFMPSGALVANRADTGHWLNAGGHDYLTALFSSSPVLMAHAPVETPLRVGVYTPAEESEAGLLGWAPVPAGQELRVRAGGLLWPEARERIASAAWVTRESVGAGQVILFAHAPAFRGAQLGAMRVLENAIILGPGMGSSQPIELP</sequence>
<dbReference type="AlphaFoldDB" id="A0A845V9F2"/>
<dbReference type="GO" id="GO:0004181">
    <property type="term" value="F:metallocarboxypeptidase activity"/>
    <property type="evidence" value="ECO:0007669"/>
    <property type="project" value="InterPro"/>
</dbReference>
<evidence type="ECO:0000256" key="8">
    <source>
        <dbReference type="SAM" id="SignalP"/>
    </source>
</evidence>
<proteinExistence type="inferred from homology"/>
<name>A0A845V9F2_9GAMM</name>
<comment type="similarity">
    <text evidence="2 7">Belongs to the peptidase M14 family.</text>
</comment>
<dbReference type="GO" id="GO:0008270">
    <property type="term" value="F:zinc ion binding"/>
    <property type="evidence" value="ECO:0007669"/>
    <property type="project" value="InterPro"/>
</dbReference>
<keyword evidence="4" id="KW-0378">Hydrolase</keyword>
<dbReference type="CDD" id="cd03143">
    <property type="entry name" value="A4_beta-galactosidase_middle_domain"/>
    <property type="match status" value="1"/>
</dbReference>
<comment type="caution">
    <text evidence="10">The sequence shown here is derived from an EMBL/GenBank/DDBJ whole genome shotgun (WGS) entry which is preliminary data.</text>
</comment>
<evidence type="ECO:0000313" key="11">
    <source>
        <dbReference type="Proteomes" id="UP000484885"/>
    </source>
</evidence>
<evidence type="ECO:0000256" key="7">
    <source>
        <dbReference type="PROSITE-ProRule" id="PRU01379"/>
    </source>
</evidence>
<dbReference type="GO" id="GO:0006508">
    <property type="term" value="P:proteolysis"/>
    <property type="evidence" value="ECO:0007669"/>
    <property type="project" value="UniProtKB-KW"/>
</dbReference>
<keyword evidence="6" id="KW-0482">Metalloprotease</keyword>
<dbReference type="Gene3D" id="3.40.630.10">
    <property type="entry name" value="Zn peptidases"/>
    <property type="match status" value="1"/>
</dbReference>
<evidence type="ECO:0000256" key="2">
    <source>
        <dbReference type="ARBA" id="ARBA00005988"/>
    </source>
</evidence>
<feature type="domain" description="Peptidase M14" evidence="9">
    <location>
        <begin position="62"/>
        <end position="344"/>
    </location>
</feature>
<evidence type="ECO:0000256" key="5">
    <source>
        <dbReference type="ARBA" id="ARBA00022833"/>
    </source>
</evidence>
<feature type="signal peptide" evidence="8">
    <location>
        <begin position="1"/>
        <end position="16"/>
    </location>
</feature>